<gene>
    <name evidence="8" type="ORF">M569_10111</name>
</gene>
<evidence type="ECO:0000256" key="4">
    <source>
        <dbReference type="ARBA" id="ARBA00023306"/>
    </source>
</evidence>
<feature type="domain" description="Cyclin N-terminal" evidence="6">
    <location>
        <begin position="1"/>
        <end position="129"/>
    </location>
</feature>
<feature type="region of interest" description="Disordered" evidence="5">
    <location>
        <begin position="223"/>
        <end position="260"/>
    </location>
</feature>
<dbReference type="GO" id="GO:0051301">
    <property type="term" value="P:cell division"/>
    <property type="evidence" value="ECO:0007669"/>
    <property type="project" value="UniProtKB-KW"/>
</dbReference>
<comment type="similarity">
    <text evidence="1">Belongs to the cyclin family. Cyclin D subfamily.</text>
</comment>
<dbReference type="Pfam" id="PF02984">
    <property type="entry name" value="Cyclin_C"/>
    <property type="match status" value="1"/>
</dbReference>
<feature type="non-terminal residue" evidence="8">
    <location>
        <position position="260"/>
    </location>
</feature>
<dbReference type="InterPro" id="IPR004367">
    <property type="entry name" value="Cyclin_C-dom"/>
</dbReference>
<reference evidence="8 9" key="1">
    <citation type="journal article" date="2013" name="BMC Genomics">
        <title>The miniature genome of a carnivorous plant Genlisea aurea contains a low number of genes and short non-coding sequences.</title>
        <authorList>
            <person name="Leushkin E.V."/>
            <person name="Sutormin R.A."/>
            <person name="Nabieva E.R."/>
            <person name="Penin A.A."/>
            <person name="Kondrashov A.S."/>
            <person name="Logacheva M.D."/>
        </authorList>
    </citation>
    <scope>NUCLEOTIDE SEQUENCE [LARGE SCALE GENOMIC DNA]</scope>
</reference>
<organism evidence="8 9">
    <name type="scientific">Genlisea aurea</name>
    <dbReference type="NCBI Taxonomy" id="192259"/>
    <lineage>
        <taxon>Eukaryota</taxon>
        <taxon>Viridiplantae</taxon>
        <taxon>Streptophyta</taxon>
        <taxon>Embryophyta</taxon>
        <taxon>Tracheophyta</taxon>
        <taxon>Spermatophyta</taxon>
        <taxon>Magnoliopsida</taxon>
        <taxon>eudicotyledons</taxon>
        <taxon>Gunneridae</taxon>
        <taxon>Pentapetalae</taxon>
        <taxon>asterids</taxon>
        <taxon>lamiids</taxon>
        <taxon>Lamiales</taxon>
        <taxon>Lentibulariaceae</taxon>
        <taxon>Genlisea</taxon>
    </lineage>
</organism>
<dbReference type="Gene3D" id="1.10.472.10">
    <property type="entry name" value="Cyclin-like"/>
    <property type="match status" value="2"/>
</dbReference>
<evidence type="ECO:0000313" key="9">
    <source>
        <dbReference type="Proteomes" id="UP000015453"/>
    </source>
</evidence>
<dbReference type="PANTHER" id="PTHR10177">
    <property type="entry name" value="CYCLINS"/>
    <property type="match status" value="1"/>
</dbReference>
<keyword evidence="9" id="KW-1185">Reference proteome</keyword>
<evidence type="ECO:0000256" key="5">
    <source>
        <dbReference type="SAM" id="MobiDB-lite"/>
    </source>
</evidence>
<evidence type="ECO:0000256" key="2">
    <source>
        <dbReference type="ARBA" id="ARBA00022618"/>
    </source>
</evidence>
<dbReference type="EMBL" id="AUSU01004680">
    <property type="protein sequence ID" value="EPS64667.1"/>
    <property type="molecule type" value="Genomic_DNA"/>
</dbReference>
<proteinExistence type="inferred from homology"/>
<dbReference type="Pfam" id="PF00134">
    <property type="entry name" value="Cyclin_N"/>
    <property type="match status" value="1"/>
</dbReference>
<evidence type="ECO:0000259" key="6">
    <source>
        <dbReference type="Pfam" id="PF00134"/>
    </source>
</evidence>
<dbReference type="InterPro" id="IPR036915">
    <property type="entry name" value="Cyclin-like_sf"/>
</dbReference>
<protein>
    <recommendedName>
        <fullName evidence="10">Cyclin N-terminal domain-containing protein</fullName>
    </recommendedName>
</protein>
<comment type="caution">
    <text evidence="8">The sequence shown here is derived from an EMBL/GenBank/DDBJ whole genome shotgun (WGS) entry which is preliminary data.</text>
</comment>
<dbReference type="AlphaFoldDB" id="S8DXH3"/>
<sequence>MVEKEEEHLPRDDYLFRLRNGDLDLDMRTQSLQWIRKVPSHFSFLFKNHLPTVFFFLFDLNIRCGQKDKKKKWMFQLSAVGSLSLAAKLEEVQVPSLLDLQMGGSEFVFEAKTIRRMETMVMSTLKWRIKSSTPYDYVHYFLNNINLDDDIAIDRSVEIISHTIEDIEFLEFRPSEIAAAVAIYVAGELQEYDKDNAFSSITEVDKVRVDRCVVLIGNISSAQTPPNRMDRGASSAPPESPNGVLETTSFSHESDESGVG</sequence>
<dbReference type="FunFam" id="1.10.472.10:FF:000040">
    <property type="entry name" value="D6-type cyclin"/>
    <property type="match status" value="1"/>
</dbReference>
<feature type="domain" description="Cyclin C-terminal" evidence="7">
    <location>
        <begin position="133"/>
        <end position="220"/>
    </location>
</feature>
<keyword evidence="4" id="KW-0131">Cell cycle</keyword>
<dbReference type="Proteomes" id="UP000015453">
    <property type="component" value="Unassembled WGS sequence"/>
</dbReference>
<dbReference type="OrthoDB" id="5590282at2759"/>
<dbReference type="InterPro" id="IPR006671">
    <property type="entry name" value="Cyclin_N"/>
</dbReference>
<accession>S8DXH3</accession>
<evidence type="ECO:0000256" key="1">
    <source>
        <dbReference type="ARBA" id="ARBA00009065"/>
    </source>
</evidence>
<keyword evidence="2" id="KW-0132">Cell division</keyword>
<evidence type="ECO:0000259" key="7">
    <source>
        <dbReference type="Pfam" id="PF02984"/>
    </source>
</evidence>
<keyword evidence="3" id="KW-0195">Cyclin</keyword>
<dbReference type="InterPro" id="IPR039361">
    <property type="entry name" value="Cyclin"/>
</dbReference>
<evidence type="ECO:0000256" key="3">
    <source>
        <dbReference type="ARBA" id="ARBA00023127"/>
    </source>
</evidence>
<evidence type="ECO:0008006" key="10">
    <source>
        <dbReference type="Google" id="ProtNLM"/>
    </source>
</evidence>
<name>S8DXH3_9LAMI</name>
<evidence type="ECO:0000313" key="8">
    <source>
        <dbReference type="EMBL" id="EPS64667.1"/>
    </source>
</evidence>
<dbReference type="SUPFAM" id="SSF47954">
    <property type="entry name" value="Cyclin-like"/>
    <property type="match status" value="2"/>
</dbReference>